<reference evidence="1 2" key="1">
    <citation type="journal article" date="2018" name="IMA Fungus">
        <title>IMA Genome-F 10: Nine draft genome sequences of Claviceps purpurea s.lat., including C. arundinis, C. humidiphila, and C. cf. spartinae, pseudomolecules for the pitch canker pathogen Fusarium circinatum, draft genome of Davidsoniella eucalypti, Grosmannia galeiformis, Quambalaria eucalypti, and Teratosphaeria destructans.</title>
        <authorList>
            <person name="Wingfield B.D."/>
            <person name="Liu M."/>
            <person name="Nguyen H.D."/>
            <person name="Lane F.A."/>
            <person name="Morgan S.W."/>
            <person name="De Vos L."/>
            <person name="Wilken P.M."/>
            <person name="Duong T.A."/>
            <person name="Aylward J."/>
            <person name="Coetzee M.P."/>
            <person name="Dadej K."/>
            <person name="De Beer Z.W."/>
            <person name="Findlay W."/>
            <person name="Havenga M."/>
            <person name="Kolarik M."/>
            <person name="Menzies J.G."/>
            <person name="Naidoo K."/>
            <person name="Pochopski O."/>
            <person name="Shoukouhi P."/>
            <person name="Santana Q.C."/>
            <person name="Seifert K.A."/>
            <person name="Soal N."/>
            <person name="Steenkamp E.T."/>
            <person name="Tatham C.T."/>
            <person name="van der Nest M.A."/>
            <person name="Wingfield M.J."/>
        </authorList>
    </citation>
    <scope>NUCLEOTIDE SEQUENCE [LARGE SCALE GENOMIC DNA]</scope>
    <source>
        <strain evidence="1">CMW44962</strain>
    </source>
</reference>
<evidence type="ECO:0000313" key="2">
    <source>
        <dbReference type="Proteomes" id="UP001138500"/>
    </source>
</evidence>
<dbReference type="Proteomes" id="UP001138500">
    <property type="component" value="Unassembled WGS sequence"/>
</dbReference>
<organism evidence="1 2">
    <name type="scientific">Teratosphaeria destructans</name>
    <dbReference type="NCBI Taxonomy" id="418781"/>
    <lineage>
        <taxon>Eukaryota</taxon>
        <taxon>Fungi</taxon>
        <taxon>Dikarya</taxon>
        <taxon>Ascomycota</taxon>
        <taxon>Pezizomycotina</taxon>
        <taxon>Dothideomycetes</taxon>
        <taxon>Dothideomycetidae</taxon>
        <taxon>Mycosphaerellales</taxon>
        <taxon>Teratosphaeriaceae</taxon>
        <taxon>Teratosphaeria</taxon>
    </lineage>
</organism>
<name>A0A9W7SS83_9PEZI</name>
<sequence length="124" mass="13825">PVPVCPLPSDTSPVRPQRRISTPAQPILVYRKKMKTIAFVTALLSAVPASIAQDPKPGPCVEVGQHFIKPKGCKVTIPYAWGCTGEYDPKNDPCVLQDYVNPVYYYCVSYRCPFAFEWERDSGC</sequence>
<dbReference type="AlphaFoldDB" id="A0A9W7SS83"/>
<evidence type="ECO:0000313" key="1">
    <source>
        <dbReference type="EMBL" id="KAH9827577.1"/>
    </source>
</evidence>
<gene>
    <name evidence="1" type="ORF">Tdes44962_MAKER02835</name>
</gene>
<dbReference type="OrthoDB" id="10359728at2759"/>
<accession>A0A9W7SS83</accession>
<feature type="non-terminal residue" evidence="1">
    <location>
        <position position="1"/>
    </location>
</feature>
<keyword evidence="2" id="KW-1185">Reference proteome</keyword>
<comment type="caution">
    <text evidence="1">The sequence shown here is derived from an EMBL/GenBank/DDBJ whole genome shotgun (WGS) entry which is preliminary data.</text>
</comment>
<reference evidence="1 2" key="2">
    <citation type="journal article" date="2021" name="Curr. Genet.">
        <title>Genetic response to nitrogen starvation in the aggressive Eucalyptus foliar pathogen Teratosphaeria destructans.</title>
        <authorList>
            <person name="Havenga M."/>
            <person name="Wingfield B.D."/>
            <person name="Wingfield M.J."/>
            <person name="Dreyer L.L."/>
            <person name="Roets F."/>
            <person name="Aylward J."/>
        </authorList>
    </citation>
    <scope>NUCLEOTIDE SEQUENCE [LARGE SCALE GENOMIC DNA]</scope>
    <source>
        <strain evidence="1">CMW44962</strain>
    </source>
</reference>
<proteinExistence type="predicted"/>
<dbReference type="EMBL" id="RIBY02001868">
    <property type="protein sequence ID" value="KAH9827577.1"/>
    <property type="molecule type" value="Genomic_DNA"/>
</dbReference>
<protein>
    <submittedName>
        <fullName evidence="1">Uncharacterized protein</fullName>
    </submittedName>
</protein>